<keyword evidence="3" id="KW-0238">DNA-binding</keyword>
<dbReference type="InterPro" id="IPR005119">
    <property type="entry name" value="LysR_subst-bd"/>
</dbReference>
<dbReference type="Gene3D" id="1.10.10.10">
    <property type="entry name" value="Winged helix-like DNA-binding domain superfamily/Winged helix DNA-binding domain"/>
    <property type="match status" value="1"/>
</dbReference>
<dbReference type="Pfam" id="PF00126">
    <property type="entry name" value="HTH_1"/>
    <property type="match status" value="1"/>
</dbReference>
<dbReference type="InterPro" id="IPR036390">
    <property type="entry name" value="WH_DNA-bd_sf"/>
</dbReference>
<dbReference type="PANTHER" id="PTHR30126:SF39">
    <property type="entry name" value="HTH-TYPE TRANSCRIPTIONAL REGULATOR CYSL"/>
    <property type="match status" value="1"/>
</dbReference>
<dbReference type="SUPFAM" id="SSF53850">
    <property type="entry name" value="Periplasmic binding protein-like II"/>
    <property type="match status" value="1"/>
</dbReference>
<dbReference type="InterPro" id="IPR036388">
    <property type="entry name" value="WH-like_DNA-bd_sf"/>
</dbReference>
<gene>
    <name evidence="6" type="ORF">GCM10009640_20520</name>
</gene>
<dbReference type="Gene3D" id="3.40.190.290">
    <property type="match status" value="1"/>
</dbReference>
<sequence>MLDLNRLVMLRAVAMHGSITAAARELAYSHSAVSQQLSVLERETGTALLEKVGRTARLTPAGLELVRNTEAVLAAMEHAETELAASHHQPRGILTVAVYSSIARLVMPSALRSLMRDQPGLDVRLRRLDPQEGVLQLVARRVDAVIVDTFAGTQLAPADVVDAAEIGRDPVRGYLPERYAADSIEELRDVPWVMEPPDAPSTLWALRVCREVGIEPRVVHESSDMLFHLRMVEAGLAAAFLPDLVVREAGSSLRPSALLPAETDRRVLLLTRSGAAEHPAFRAVREAVRDALANM</sequence>
<protein>
    <submittedName>
        <fullName evidence="6">LysR family transcriptional regulator</fullName>
    </submittedName>
</protein>
<comment type="similarity">
    <text evidence="1">Belongs to the LysR transcriptional regulatory family.</text>
</comment>
<comment type="caution">
    <text evidence="6">The sequence shown here is derived from an EMBL/GenBank/DDBJ whole genome shotgun (WGS) entry which is preliminary data.</text>
</comment>
<dbReference type="SUPFAM" id="SSF46785">
    <property type="entry name" value="Winged helix' DNA-binding domain"/>
    <property type="match status" value="1"/>
</dbReference>
<dbReference type="Pfam" id="PF03466">
    <property type="entry name" value="LysR_substrate"/>
    <property type="match status" value="1"/>
</dbReference>
<keyword evidence="4" id="KW-0804">Transcription</keyword>
<evidence type="ECO:0000313" key="6">
    <source>
        <dbReference type="EMBL" id="GAA1424390.1"/>
    </source>
</evidence>
<keyword evidence="2" id="KW-0805">Transcription regulation</keyword>
<dbReference type="RefSeq" id="WP_343920076.1">
    <property type="nucleotide sequence ID" value="NZ_BAAAKK010000005.1"/>
</dbReference>
<reference evidence="7" key="1">
    <citation type="journal article" date="2019" name="Int. J. Syst. Evol. Microbiol.">
        <title>The Global Catalogue of Microorganisms (GCM) 10K type strain sequencing project: providing services to taxonomists for standard genome sequencing and annotation.</title>
        <authorList>
            <consortium name="The Broad Institute Genomics Platform"/>
            <consortium name="The Broad Institute Genome Sequencing Center for Infectious Disease"/>
            <person name="Wu L."/>
            <person name="Ma J."/>
        </authorList>
    </citation>
    <scope>NUCLEOTIDE SEQUENCE [LARGE SCALE GENOMIC DNA]</scope>
    <source>
        <strain evidence="7">JCM 12398</strain>
    </source>
</reference>
<dbReference type="PROSITE" id="PS50931">
    <property type="entry name" value="HTH_LYSR"/>
    <property type="match status" value="1"/>
</dbReference>
<dbReference type="InterPro" id="IPR000847">
    <property type="entry name" value="LysR_HTH_N"/>
</dbReference>
<evidence type="ECO:0000256" key="4">
    <source>
        <dbReference type="ARBA" id="ARBA00023163"/>
    </source>
</evidence>
<dbReference type="Proteomes" id="UP001501266">
    <property type="component" value="Unassembled WGS sequence"/>
</dbReference>
<organism evidence="6 7">
    <name type="scientific">Agrococcus citreus</name>
    <dbReference type="NCBI Taxonomy" id="84643"/>
    <lineage>
        <taxon>Bacteria</taxon>
        <taxon>Bacillati</taxon>
        <taxon>Actinomycetota</taxon>
        <taxon>Actinomycetes</taxon>
        <taxon>Micrococcales</taxon>
        <taxon>Microbacteriaceae</taxon>
        <taxon>Agrococcus</taxon>
    </lineage>
</organism>
<keyword evidence="7" id="KW-1185">Reference proteome</keyword>
<evidence type="ECO:0000256" key="2">
    <source>
        <dbReference type="ARBA" id="ARBA00023015"/>
    </source>
</evidence>
<dbReference type="EMBL" id="BAAAKK010000005">
    <property type="protein sequence ID" value="GAA1424390.1"/>
    <property type="molecule type" value="Genomic_DNA"/>
</dbReference>
<feature type="domain" description="HTH lysR-type" evidence="5">
    <location>
        <begin position="2"/>
        <end position="59"/>
    </location>
</feature>
<evidence type="ECO:0000256" key="3">
    <source>
        <dbReference type="ARBA" id="ARBA00023125"/>
    </source>
</evidence>
<dbReference type="PANTHER" id="PTHR30126">
    <property type="entry name" value="HTH-TYPE TRANSCRIPTIONAL REGULATOR"/>
    <property type="match status" value="1"/>
</dbReference>
<evidence type="ECO:0000256" key="1">
    <source>
        <dbReference type="ARBA" id="ARBA00009437"/>
    </source>
</evidence>
<evidence type="ECO:0000313" key="7">
    <source>
        <dbReference type="Proteomes" id="UP001501266"/>
    </source>
</evidence>
<proteinExistence type="inferred from homology"/>
<evidence type="ECO:0000259" key="5">
    <source>
        <dbReference type="PROSITE" id="PS50931"/>
    </source>
</evidence>
<accession>A0ABP4JKT9</accession>
<name>A0ABP4JKT9_9MICO</name>